<dbReference type="Proteomes" id="UP001628156">
    <property type="component" value="Unassembled WGS sequence"/>
</dbReference>
<evidence type="ECO:0000256" key="7">
    <source>
        <dbReference type="SAM" id="Phobius"/>
    </source>
</evidence>
<name>A0ABQ0DVB0_9EUKA</name>
<gene>
    <name evidence="8" type="ORF">ENUP19_0305G0028</name>
</gene>
<feature type="transmembrane region" description="Helical" evidence="7">
    <location>
        <begin position="396"/>
        <end position="417"/>
    </location>
</feature>
<evidence type="ECO:0000256" key="3">
    <source>
        <dbReference type="ARBA" id="ARBA00022692"/>
    </source>
</evidence>
<dbReference type="EMBL" id="BAAFRS010000305">
    <property type="protein sequence ID" value="GAB1226780.1"/>
    <property type="molecule type" value="Genomic_DNA"/>
</dbReference>
<dbReference type="InterPro" id="IPR045861">
    <property type="entry name" value="CorA_cytoplasmic_dom"/>
</dbReference>
<evidence type="ECO:0000256" key="2">
    <source>
        <dbReference type="ARBA" id="ARBA00009765"/>
    </source>
</evidence>
<dbReference type="Gene3D" id="1.20.58.340">
    <property type="entry name" value="Magnesium transport protein CorA, transmembrane region"/>
    <property type="match status" value="2"/>
</dbReference>
<keyword evidence="3 7" id="KW-0812">Transmembrane</keyword>
<comment type="similarity">
    <text evidence="2">Belongs to the CorA metal ion transporter (MIT) (TC 1.A.35) family.</text>
</comment>
<evidence type="ECO:0000256" key="5">
    <source>
        <dbReference type="ARBA" id="ARBA00023136"/>
    </source>
</evidence>
<dbReference type="InterPro" id="IPR045863">
    <property type="entry name" value="CorA_TM1_TM2"/>
</dbReference>
<reference evidence="8 9" key="1">
    <citation type="journal article" date="2019" name="PLoS Negl. Trop. Dis.">
        <title>Whole genome sequencing of Entamoeba nuttalli reveals mammalian host-related molecular signatures and a novel octapeptide-repeat surface protein.</title>
        <authorList>
            <person name="Tanaka M."/>
            <person name="Makiuchi T."/>
            <person name="Komiyama T."/>
            <person name="Shiina T."/>
            <person name="Osaki K."/>
            <person name="Tachibana H."/>
        </authorList>
    </citation>
    <scope>NUCLEOTIDE SEQUENCE [LARGE SCALE GENOMIC DNA]</scope>
    <source>
        <strain evidence="8 9">P19-061405</strain>
    </source>
</reference>
<evidence type="ECO:0000256" key="1">
    <source>
        <dbReference type="ARBA" id="ARBA00004141"/>
    </source>
</evidence>
<protein>
    <recommendedName>
        <fullName evidence="10">Magnesium and cobalt transport protein CorA</fullName>
    </recommendedName>
</protein>
<keyword evidence="5 7" id="KW-0472">Membrane</keyword>
<dbReference type="Pfam" id="PF01544">
    <property type="entry name" value="CorA"/>
    <property type="match status" value="1"/>
</dbReference>
<feature type="compositionally biased region" description="Basic residues" evidence="6">
    <location>
        <begin position="1"/>
        <end position="11"/>
    </location>
</feature>
<dbReference type="InterPro" id="IPR044089">
    <property type="entry name" value="Alr1-like"/>
</dbReference>
<keyword evidence="4 7" id="KW-1133">Transmembrane helix</keyword>
<keyword evidence="9" id="KW-1185">Reference proteome</keyword>
<feature type="compositionally biased region" description="Acidic residues" evidence="6">
    <location>
        <begin position="40"/>
        <end position="51"/>
    </location>
</feature>
<evidence type="ECO:0000256" key="4">
    <source>
        <dbReference type="ARBA" id="ARBA00022989"/>
    </source>
</evidence>
<comment type="caution">
    <text evidence="8">The sequence shown here is derived from an EMBL/GenBank/DDBJ whole genome shotgun (WGS) entry which is preliminary data.</text>
</comment>
<accession>A0ABQ0DVB0</accession>
<proteinExistence type="inferred from homology"/>
<dbReference type="CDD" id="cd12829">
    <property type="entry name" value="Alr1p-like"/>
    <property type="match status" value="1"/>
</dbReference>
<dbReference type="SUPFAM" id="SSF143865">
    <property type="entry name" value="CorA soluble domain-like"/>
    <property type="match status" value="1"/>
</dbReference>
<feature type="transmembrane region" description="Helical" evidence="7">
    <location>
        <begin position="365"/>
        <end position="384"/>
    </location>
</feature>
<dbReference type="SUPFAM" id="SSF144083">
    <property type="entry name" value="Magnesium transport protein CorA, transmembrane region"/>
    <property type="match status" value="1"/>
</dbReference>
<feature type="compositionally biased region" description="Polar residues" evidence="6">
    <location>
        <begin position="13"/>
        <end position="29"/>
    </location>
</feature>
<feature type="region of interest" description="Disordered" evidence="6">
    <location>
        <begin position="1"/>
        <end position="64"/>
    </location>
</feature>
<evidence type="ECO:0000313" key="8">
    <source>
        <dbReference type="EMBL" id="GAB1226780.1"/>
    </source>
</evidence>
<dbReference type="PANTHER" id="PTHR21535">
    <property type="entry name" value="MAGNESIUM AND COBALT TRANSPORT PROTEIN/MITOCHONDRIAL IMPORT INNER MEMBRANE TRANSLOCASE SUBUNIT TIM8"/>
    <property type="match status" value="1"/>
</dbReference>
<dbReference type="Gene3D" id="3.30.460.20">
    <property type="entry name" value="CorA soluble domain-like"/>
    <property type="match status" value="1"/>
</dbReference>
<dbReference type="PANTHER" id="PTHR21535:SF51">
    <property type="entry name" value="MANGANESE RESISTANCE PROTEIN MNR2"/>
    <property type="match status" value="1"/>
</dbReference>
<evidence type="ECO:0000256" key="6">
    <source>
        <dbReference type="SAM" id="MobiDB-lite"/>
    </source>
</evidence>
<evidence type="ECO:0008006" key="10">
    <source>
        <dbReference type="Google" id="ProtNLM"/>
    </source>
</evidence>
<evidence type="ECO:0000313" key="9">
    <source>
        <dbReference type="Proteomes" id="UP001628156"/>
    </source>
</evidence>
<dbReference type="InterPro" id="IPR002523">
    <property type="entry name" value="MgTranspt_CorA/ZnTranspt_ZntB"/>
</dbReference>
<organism evidence="8 9">
    <name type="scientific">Entamoeba nuttalli</name>
    <dbReference type="NCBI Taxonomy" id="412467"/>
    <lineage>
        <taxon>Eukaryota</taxon>
        <taxon>Amoebozoa</taxon>
        <taxon>Evosea</taxon>
        <taxon>Archamoebae</taxon>
        <taxon>Mastigamoebida</taxon>
        <taxon>Entamoebidae</taxon>
        <taxon>Entamoeba</taxon>
    </lineage>
</organism>
<sequence>MSQNPPRRRVLNKITSPQPQSPSLFSASEQETENEKDIDFVETEQEEDVDDGILQSDWGNEPKEQEDVQEIPLDHDVHGQMYNSTMIAFGQQFLSGKVITTKELVDMKERILSSGQRLEKIPLWLDVSPPTDECANALEEVFGLHPLTIDDWFTPDTREKAAFFENYFEISVVEMRYMENTNILNTYLLNIVIKKNVIITVHSEPIAAVNDVRIKIKDKYKGTFPSAHWVLYAILELIISNFNLLNERLYSDVYNIEQLSLVLLRDDQDEFLGRIGDLKKRASLLQFLVSPKKSFLRFILKSKSNMVSKNLKIYLRDILDDTVRLLEKLSSLTHSIENHQETYLAKISLSVNRYSEEENLLMKKFGAIATLFLPMSFIAALFGMNVTVPGQDNPSLVWFFVILSLCLVWMIVGVIFFKIYKWF</sequence>
<comment type="subcellular location">
    <subcellularLocation>
        <location evidence="1">Membrane</location>
        <topology evidence="1">Multi-pass membrane protein</topology>
    </subcellularLocation>
</comment>